<name>A0A0F9KFW8_9ZZZZ</name>
<proteinExistence type="predicted"/>
<feature type="transmembrane region" description="Helical" evidence="1">
    <location>
        <begin position="6"/>
        <end position="22"/>
    </location>
</feature>
<protein>
    <submittedName>
        <fullName evidence="2">Uncharacterized protein</fullName>
    </submittedName>
</protein>
<evidence type="ECO:0000256" key="1">
    <source>
        <dbReference type="SAM" id="Phobius"/>
    </source>
</evidence>
<reference evidence="2" key="1">
    <citation type="journal article" date="2015" name="Nature">
        <title>Complex archaea that bridge the gap between prokaryotes and eukaryotes.</title>
        <authorList>
            <person name="Spang A."/>
            <person name="Saw J.H."/>
            <person name="Jorgensen S.L."/>
            <person name="Zaremba-Niedzwiedzka K."/>
            <person name="Martijn J."/>
            <person name="Lind A.E."/>
            <person name="van Eijk R."/>
            <person name="Schleper C."/>
            <person name="Guy L."/>
            <person name="Ettema T.J."/>
        </authorList>
    </citation>
    <scope>NUCLEOTIDE SEQUENCE</scope>
</reference>
<sequence length="32" mass="3584">MSYLVVLAIGVIIGLVGMFYLVKEGYVKPVRR</sequence>
<evidence type="ECO:0000313" key="2">
    <source>
        <dbReference type="EMBL" id="KKM81124.1"/>
    </source>
</evidence>
<gene>
    <name evidence="2" type="ORF">LCGC14_1332940</name>
</gene>
<organism evidence="2">
    <name type="scientific">marine sediment metagenome</name>
    <dbReference type="NCBI Taxonomy" id="412755"/>
    <lineage>
        <taxon>unclassified sequences</taxon>
        <taxon>metagenomes</taxon>
        <taxon>ecological metagenomes</taxon>
    </lineage>
</organism>
<keyword evidence="1" id="KW-1133">Transmembrane helix</keyword>
<accession>A0A0F9KFW8</accession>
<dbReference type="EMBL" id="LAZR01008074">
    <property type="protein sequence ID" value="KKM81124.1"/>
    <property type="molecule type" value="Genomic_DNA"/>
</dbReference>
<dbReference type="AlphaFoldDB" id="A0A0F9KFW8"/>
<comment type="caution">
    <text evidence="2">The sequence shown here is derived from an EMBL/GenBank/DDBJ whole genome shotgun (WGS) entry which is preliminary data.</text>
</comment>
<keyword evidence="1" id="KW-0812">Transmembrane</keyword>
<keyword evidence="1" id="KW-0472">Membrane</keyword>